<dbReference type="SUPFAM" id="SSF51735">
    <property type="entry name" value="NAD(P)-binding Rossmann-fold domains"/>
    <property type="match status" value="1"/>
</dbReference>
<organism evidence="3 4">
    <name type="scientific">Jutongia hominis</name>
    <dbReference type="NCBI Taxonomy" id="2763664"/>
    <lineage>
        <taxon>Bacteria</taxon>
        <taxon>Bacillati</taxon>
        <taxon>Bacillota</taxon>
        <taxon>Clostridia</taxon>
        <taxon>Lachnospirales</taxon>
        <taxon>Lachnospiraceae</taxon>
        <taxon>Jutongia</taxon>
    </lineage>
</organism>
<dbReference type="Gene3D" id="3.40.50.720">
    <property type="entry name" value="NAD(P)-binding Rossmann-like Domain"/>
    <property type="match status" value="1"/>
</dbReference>
<evidence type="ECO:0000259" key="2">
    <source>
        <dbReference type="Pfam" id="PF01370"/>
    </source>
</evidence>
<sequence length="299" mass="33120">MNVLVTGSNGFIGTHVCRYLKDKGMYVIGMGRRAEATSKVDEYVCCDMSSDDIFEIPNKVSVKIDAVIHLAADMRKEPYGVEIVVHNCSGMQRLLEMCEANGIERLAELSSLPVIGKPIQHPITEEHPLCPPTVYHTTKVAQEMLADYAHRHHGLKTISFRISAPVGEGMNEKTIFPTFVRACLENKPIVLSGKGSRKQTYVHAKDIAQALYLAICSDATGVYNLGSYNLISNYDLACKCKEILKSDSEITFSGTEDKMDDYVWDVSIDKICKDLGYKPVISIEDAILDYAEVINGGEK</sequence>
<evidence type="ECO:0000256" key="1">
    <source>
        <dbReference type="ARBA" id="ARBA00007637"/>
    </source>
</evidence>
<name>A0ABR7MVR3_9FIRM</name>
<protein>
    <submittedName>
        <fullName evidence="3">NAD(P)-dependent oxidoreductase</fullName>
    </submittedName>
</protein>
<proteinExistence type="inferred from homology"/>
<comment type="similarity">
    <text evidence="1">Belongs to the NAD(P)-dependent epimerase/dehydratase family.</text>
</comment>
<dbReference type="InterPro" id="IPR036291">
    <property type="entry name" value="NAD(P)-bd_dom_sf"/>
</dbReference>
<dbReference type="Proteomes" id="UP000637513">
    <property type="component" value="Unassembled WGS sequence"/>
</dbReference>
<dbReference type="Pfam" id="PF01370">
    <property type="entry name" value="Epimerase"/>
    <property type="match status" value="1"/>
</dbReference>
<accession>A0ABR7MVR3</accession>
<gene>
    <name evidence="3" type="ORF">H8700_08540</name>
</gene>
<reference evidence="3 4" key="1">
    <citation type="submission" date="2020-08" db="EMBL/GenBank/DDBJ databases">
        <title>Genome public.</title>
        <authorList>
            <person name="Liu C."/>
            <person name="Sun Q."/>
        </authorList>
    </citation>
    <scope>NUCLEOTIDE SEQUENCE [LARGE SCALE GENOMIC DNA]</scope>
    <source>
        <strain evidence="3 4">BX3</strain>
    </source>
</reference>
<keyword evidence="4" id="KW-1185">Reference proteome</keyword>
<evidence type="ECO:0000313" key="4">
    <source>
        <dbReference type="Proteomes" id="UP000637513"/>
    </source>
</evidence>
<feature type="domain" description="NAD-dependent epimerase/dehydratase" evidence="2">
    <location>
        <begin position="3"/>
        <end position="226"/>
    </location>
</feature>
<dbReference type="PANTHER" id="PTHR43000">
    <property type="entry name" value="DTDP-D-GLUCOSE 4,6-DEHYDRATASE-RELATED"/>
    <property type="match status" value="1"/>
</dbReference>
<comment type="caution">
    <text evidence="3">The sequence shown here is derived from an EMBL/GenBank/DDBJ whole genome shotgun (WGS) entry which is preliminary data.</text>
</comment>
<dbReference type="EMBL" id="JACRSW010000031">
    <property type="protein sequence ID" value="MBC8557754.1"/>
    <property type="molecule type" value="Genomic_DNA"/>
</dbReference>
<dbReference type="RefSeq" id="WP_249305104.1">
    <property type="nucleotide sequence ID" value="NZ_JACRSW010000031.1"/>
</dbReference>
<dbReference type="InterPro" id="IPR001509">
    <property type="entry name" value="Epimerase_deHydtase"/>
</dbReference>
<evidence type="ECO:0000313" key="3">
    <source>
        <dbReference type="EMBL" id="MBC8557754.1"/>
    </source>
</evidence>